<evidence type="ECO:0000256" key="4">
    <source>
        <dbReference type="ARBA" id="ARBA00012155"/>
    </source>
</evidence>
<accession>A0A8S4Q6F8</accession>
<evidence type="ECO:0000313" key="14">
    <source>
        <dbReference type="EMBL" id="CAH1801413.1"/>
    </source>
</evidence>
<proteinExistence type="inferred from homology"/>
<dbReference type="AlphaFoldDB" id="A0A8S4Q6F8"/>
<evidence type="ECO:0000256" key="9">
    <source>
        <dbReference type="ARBA" id="ARBA00022691"/>
    </source>
</evidence>
<dbReference type="Pfam" id="PF04072">
    <property type="entry name" value="LCM"/>
    <property type="match status" value="1"/>
</dbReference>
<protein>
    <recommendedName>
        <fullName evidence="6">tRNA wybutosine-synthesizing protein 4</fullName>
        <ecNumber evidence="5">2.1.1.290</ecNumber>
        <ecNumber evidence="4">2.3.1.231</ecNumber>
    </recommendedName>
    <alternativeName>
        <fullName evidence="12">tRNA(Phe) (7-(3-amino-3-(methoxycarbonyl)propyl)wyosine(37)-N)-methoxycarbonyltransferase</fullName>
    </alternativeName>
    <alternativeName>
        <fullName evidence="11">tRNA(Phe) (7-(3-amino-3-carboxypropyl)wyosine(37)-O)-methyltransferase</fullName>
    </alternativeName>
</protein>
<comment type="catalytic activity">
    <reaction evidence="1">
        <text>7-[(3S)-3-amino-3-carboxypropyl]wyosine(37) in tRNA(Phe) + S-adenosyl-L-methionine = 7-[(3S)-(3-amino-3-methoxycarbonyl)propyl]wyosine(37) in tRNA(Phe) + S-adenosyl-L-homocysteine</text>
        <dbReference type="Rhea" id="RHEA:36903"/>
        <dbReference type="Rhea" id="RHEA-COMP:10379"/>
        <dbReference type="Rhea" id="RHEA-COMP:11844"/>
        <dbReference type="ChEBI" id="CHEBI:57856"/>
        <dbReference type="ChEBI" id="CHEBI:59789"/>
        <dbReference type="ChEBI" id="CHEBI:73543"/>
        <dbReference type="ChEBI" id="CHEBI:74275"/>
        <dbReference type="EC" id="2.1.1.290"/>
    </reaction>
</comment>
<comment type="pathway">
    <text evidence="2">tRNA modification; wybutosine-tRNA(Phe) biosynthesis.</text>
</comment>
<keyword evidence="9" id="KW-0949">S-adenosyl-L-methionine</keyword>
<comment type="similarity">
    <text evidence="3">Belongs to the methyltransferase superfamily. LCMT family.</text>
</comment>
<comment type="catalytic activity">
    <reaction evidence="13">
        <text>7-[(3S)-(3-amino-3-methoxycarbonyl)propyl]wyosine(37) in tRNA(Phe) + S-adenosyl-L-methionine + CO2 = wybutosine(37) in tRNA(Phe) + S-adenosyl-L-homocysteine + 2 H(+)</text>
        <dbReference type="Rhea" id="RHEA:37119"/>
        <dbReference type="Rhea" id="RHEA-COMP:11844"/>
        <dbReference type="Rhea" id="RHEA-COMP:11847"/>
        <dbReference type="ChEBI" id="CHEBI:15378"/>
        <dbReference type="ChEBI" id="CHEBI:16526"/>
        <dbReference type="ChEBI" id="CHEBI:57856"/>
        <dbReference type="ChEBI" id="CHEBI:59789"/>
        <dbReference type="ChEBI" id="CHEBI:73544"/>
        <dbReference type="ChEBI" id="CHEBI:74275"/>
        <dbReference type="EC" id="2.3.1.231"/>
    </reaction>
</comment>
<comment type="caution">
    <text evidence="14">The sequence shown here is derived from an EMBL/GenBank/DDBJ whole genome shotgun (WGS) entry which is preliminary data.</text>
</comment>
<name>A0A8S4Q6F8_OWEFU</name>
<dbReference type="OrthoDB" id="203237at2759"/>
<keyword evidence="10" id="KW-0819">tRNA processing</keyword>
<evidence type="ECO:0000256" key="6">
    <source>
        <dbReference type="ARBA" id="ARBA00018045"/>
    </source>
</evidence>
<evidence type="ECO:0000256" key="5">
    <source>
        <dbReference type="ARBA" id="ARBA00012779"/>
    </source>
</evidence>
<dbReference type="InterPro" id="IPR029063">
    <property type="entry name" value="SAM-dependent_MTases_sf"/>
</dbReference>
<evidence type="ECO:0000256" key="2">
    <source>
        <dbReference type="ARBA" id="ARBA00004797"/>
    </source>
</evidence>
<dbReference type="SUPFAM" id="SSF53335">
    <property type="entry name" value="S-adenosyl-L-methionine-dependent methyltransferases"/>
    <property type="match status" value="1"/>
</dbReference>
<keyword evidence="7" id="KW-0489">Methyltransferase</keyword>
<dbReference type="EC" id="2.1.1.290" evidence="5"/>
<dbReference type="GO" id="GO:0008175">
    <property type="term" value="F:tRNA methyltransferase activity"/>
    <property type="evidence" value="ECO:0007669"/>
    <property type="project" value="TreeGrafter"/>
</dbReference>
<dbReference type="InterPro" id="IPR015915">
    <property type="entry name" value="Kelch-typ_b-propeller"/>
</dbReference>
<dbReference type="GO" id="GO:0031591">
    <property type="term" value="P:wybutosine biosynthetic process"/>
    <property type="evidence" value="ECO:0007669"/>
    <property type="project" value="TreeGrafter"/>
</dbReference>
<dbReference type="Proteomes" id="UP000749559">
    <property type="component" value="Unassembled WGS sequence"/>
</dbReference>
<keyword evidence="15" id="KW-1185">Reference proteome</keyword>
<evidence type="ECO:0000256" key="7">
    <source>
        <dbReference type="ARBA" id="ARBA00022603"/>
    </source>
</evidence>
<evidence type="ECO:0000256" key="11">
    <source>
        <dbReference type="ARBA" id="ARBA00029750"/>
    </source>
</evidence>
<dbReference type="Pfam" id="PF24681">
    <property type="entry name" value="Kelch_KLHDC2_KLHL20_DRC7"/>
    <property type="match status" value="1"/>
</dbReference>
<evidence type="ECO:0000256" key="10">
    <source>
        <dbReference type="ARBA" id="ARBA00022694"/>
    </source>
</evidence>
<dbReference type="PANTHER" id="PTHR46529:SF1">
    <property type="entry name" value="TRNA WYBUTOSINE-SYNTHESIZING PROTEIN 4"/>
    <property type="match status" value="1"/>
</dbReference>
<dbReference type="Gene3D" id="3.40.50.150">
    <property type="entry name" value="Vaccinia Virus protein VP39"/>
    <property type="match status" value="1"/>
</dbReference>
<dbReference type="EMBL" id="CAIIXF020000012">
    <property type="protein sequence ID" value="CAH1801413.1"/>
    <property type="molecule type" value="Genomic_DNA"/>
</dbReference>
<reference evidence="14" key="1">
    <citation type="submission" date="2022-03" db="EMBL/GenBank/DDBJ databases">
        <authorList>
            <person name="Martin C."/>
        </authorList>
    </citation>
    <scope>NUCLEOTIDE SEQUENCE</scope>
</reference>
<dbReference type="FunFam" id="3.40.50.150:FF:000207">
    <property type="entry name" value="Leucine carboxyl methyltransferase 2"/>
    <property type="match status" value="1"/>
</dbReference>
<evidence type="ECO:0000256" key="1">
    <source>
        <dbReference type="ARBA" id="ARBA00001806"/>
    </source>
</evidence>
<dbReference type="EC" id="2.3.1.231" evidence="4"/>
<evidence type="ECO:0000313" key="15">
    <source>
        <dbReference type="Proteomes" id="UP000749559"/>
    </source>
</evidence>
<dbReference type="SUPFAM" id="SSF50965">
    <property type="entry name" value="Galactose oxidase, central domain"/>
    <property type="match status" value="1"/>
</dbReference>
<evidence type="ECO:0000256" key="8">
    <source>
        <dbReference type="ARBA" id="ARBA00022679"/>
    </source>
</evidence>
<evidence type="ECO:0000256" key="3">
    <source>
        <dbReference type="ARBA" id="ARBA00010703"/>
    </source>
</evidence>
<keyword evidence="8" id="KW-0808">Transferase</keyword>
<evidence type="ECO:0000256" key="12">
    <source>
        <dbReference type="ARBA" id="ARBA00030847"/>
    </source>
</evidence>
<dbReference type="Gene3D" id="2.120.10.80">
    <property type="entry name" value="Kelch-type beta propeller"/>
    <property type="match status" value="1"/>
</dbReference>
<dbReference type="InterPro" id="IPR007213">
    <property type="entry name" value="Ppm1/Ppm2/Tcmp"/>
</dbReference>
<dbReference type="GO" id="GO:0030488">
    <property type="term" value="P:tRNA methylation"/>
    <property type="evidence" value="ECO:0007669"/>
    <property type="project" value="TreeGrafter"/>
</dbReference>
<gene>
    <name evidence="14" type="ORF">OFUS_LOCUS25205</name>
</gene>
<organism evidence="14 15">
    <name type="scientific">Owenia fusiformis</name>
    <name type="common">Polychaete worm</name>
    <dbReference type="NCBI Taxonomy" id="6347"/>
    <lineage>
        <taxon>Eukaryota</taxon>
        <taxon>Metazoa</taxon>
        <taxon>Spiralia</taxon>
        <taxon>Lophotrochozoa</taxon>
        <taxon>Annelida</taxon>
        <taxon>Polychaeta</taxon>
        <taxon>Sedentaria</taxon>
        <taxon>Canalipalpata</taxon>
        <taxon>Sabellida</taxon>
        <taxon>Oweniida</taxon>
        <taxon>Oweniidae</taxon>
        <taxon>Owenia</taxon>
    </lineage>
</organism>
<sequence length="686" mass="77176">MKSCKSRNDTAVQGTNDSSIVSKCSMAHHGYFNDDYLKHFAGKCGRRAPLIHRGYYIRAMAIDHSLEQFITLTPGKKQIISLGAGFDSTYFRLQSLDKMDNLDFIEVDFPSVMNRKLALINQSNSLKDLISPVDMETVKLTLEAHDLSGAIILNTEQYKMLGVDLSNLRLLQDVFMACNIDTSIPTLFLSECAITYMPLNNSDKLIQFAAEHFQNSVFVCYEQISPDDAFGKVMTQHFINVGSPLKAIHQYPQKESQVKRFTDRGWDKCTATDMNEFYYNILDMDETERMKNLEIFDEFEEFHLKCYHYVVVCAYKGTCCQREVIKFDRTSEILKSNPQDSVSLIMLSDLEKSNTISDMQRFGHSCTEDDELNVIVTGGFGVHNNGHTRLTGVTLYNVKRNETVQAEIINSDILGARMFHTAAKLDDKIVIFGGRKSPAKPLNDLIELSKLERVVKNDPSSSLVLSCSAIDVTGDAPNPRWRHTAVTWQQGDHTKLVVYGGCDKNQTMGDCWVYHSNSQHWEILAPCGDSPGPRHSHTASMWTGNHGNYMVVAGGLDQNLQPQNSVHTLNMETYQWCELPIRGELFHRYSHTAHILEDMLILVGGVNLNSPPGVAVVNLSTRLSQEFSLTNQSPKIHFMLHNHQSLLLSNGDVLIMGGGGNCFSFGTYFNPCLAKIEMEYVISKSC</sequence>
<dbReference type="InterPro" id="IPR011043">
    <property type="entry name" value="Gal_Oxase/kelch_b-propeller"/>
</dbReference>
<evidence type="ECO:0000256" key="13">
    <source>
        <dbReference type="ARBA" id="ARBA00049250"/>
    </source>
</evidence>
<dbReference type="PANTHER" id="PTHR46529">
    <property type="entry name" value="TRNA WYBUTOSINE-SYNTHESIZING PROTEIN 4"/>
    <property type="match status" value="1"/>
</dbReference>